<feature type="region of interest" description="Disordered" evidence="7">
    <location>
        <begin position="147"/>
        <end position="169"/>
    </location>
</feature>
<dbReference type="PANTHER" id="PTHR33695:SF1">
    <property type="entry name" value="LIPOPROTEIN SIGNAL PEPTIDASE"/>
    <property type="match status" value="1"/>
</dbReference>
<dbReference type="NCBIfam" id="TIGR00077">
    <property type="entry name" value="lspA"/>
    <property type="match status" value="1"/>
</dbReference>
<dbReference type="PANTHER" id="PTHR33695">
    <property type="entry name" value="LIPOPROTEIN SIGNAL PEPTIDASE"/>
    <property type="match status" value="1"/>
</dbReference>
<dbReference type="PRINTS" id="PR00781">
    <property type="entry name" value="LIPOSIGPTASE"/>
</dbReference>
<sequence length="169" mass="19716">MGFIVFAIFIILFDQASKLYIQHNMHIGESIPVIEGIFHITYIENPYTAFGLFKYQTIFFVIAASISVILIILIYKKIIFKKDPFMYIPLTLVLGGAVGNLIDRVRIDGRVIDFIDFRIWPVFNFADSAIVCGMLVLLIHVLFRAPEKEDEGEEEKWEEWEKYKEEDKE</sequence>
<keyword evidence="1" id="KW-1003">Cell membrane</keyword>
<evidence type="ECO:0000256" key="1">
    <source>
        <dbReference type="ARBA" id="ARBA00022475"/>
    </source>
</evidence>
<dbReference type="EMBL" id="BART01000253">
    <property type="protein sequence ID" value="GAG68839.1"/>
    <property type="molecule type" value="Genomic_DNA"/>
</dbReference>
<keyword evidence="4" id="KW-0378">Hydrolase</keyword>
<keyword evidence="2" id="KW-0645">Protease</keyword>
<feature type="compositionally biased region" description="Acidic residues" evidence="7">
    <location>
        <begin position="148"/>
        <end position="158"/>
    </location>
</feature>
<keyword evidence="5 8" id="KW-1133">Transmembrane helix</keyword>
<protein>
    <recommendedName>
        <fullName evidence="10">Lipoprotein signal peptidase</fullName>
    </recommendedName>
</protein>
<feature type="transmembrane region" description="Helical" evidence="8">
    <location>
        <begin position="122"/>
        <end position="143"/>
    </location>
</feature>
<dbReference type="PROSITE" id="PS00855">
    <property type="entry name" value="SPASE_II"/>
    <property type="match status" value="1"/>
</dbReference>
<keyword evidence="6 8" id="KW-0472">Membrane</keyword>
<evidence type="ECO:0000256" key="3">
    <source>
        <dbReference type="ARBA" id="ARBA00022692"/>
    </source>
</evidence>
<reference evidence="9" key="1">
    <citation type="journal article" date="2014" name="Front. Microbiol.">
        <title>High frequency of phylogenetically diverse reductive dehalogenase-homologous genes in deep subseafloor sedimentary metagenomes.</title>
        <authorList>
            <person name="Kawai M."/>
            <person name="Futagami T."/>
            <person name="Toyoda A."/>
            <person name="Takaki Y."/>
            <person name="Nishi S."/>
            <person name="Hori S."/>
            <person name="Arai W."/>
            <person name="Tsubouchi T."/>
            <person name="Morono Y."/>
            <person name="Uchiyama I."/>
            <person name="Ito T."/>
            <person name="Fujiyama A."/>
            <person name="Inagaki F."/>
            <person name="Takami H."/>
        </authorList>
    </citation>
    <scope>NUCLEOTIDE SEQUENCE</scope>
    <source>
        <strain evidence="9">Expedition CK06-06</strain>
    </source>
</reference>
<feature type="transmembrane region" description="Helical" evidence="8">
    <location>
        <begin position="84"/>
        <end position="102"/>
    </location>
</feature>
<evidence type="ECO:0000256" key="7">
    <source>
        <dbReference type="SAM" id="MobiDB-lite"/>
    </source>
</evidence>
<proteinExistence type="inferred from homology"/>
<keyword evidence="3 8" id="KW-0812">Transmembrane</keyword>
<dbReference type="AlphaFoldDB" id="X0ZHL5"/>
<dbReference type="GO" id="GO:0016020">
    <property type="term" value="C:membrane"/>
    <property type="evidence" value="ECO:0007669"/>
    <property type="project" value="InterPro"/>
</dbReference>
<dbReference type="HAMAP" id="MF_00161">
    <property type="entry name" value="LspA"/>
    <property type="match status" value="1"/>
</dbReference>
<gene>
    <name evidence="9" type="ORF">S01H4_01398</name>
</gene>
<evidence type="ECO:0000256" key="6">
    <source>
        <dbReference type="ARBA" id="ARBA00023136"/>
    </source>
</evidence>
<evidence type="ECO:0000313" key="9">
    <source>
        <dbReference type="EMBL" id="GAG68839.1"/>
    </source>
</evidence>
<evidence type="ECO:0000256" key="5">
    <source>
        <dbReference type="ARBA" id="ARBA00022989"/>
    </source>
</evidence>
<evidence type="ECO:0008006" key="10">
    <source>
        <dbReference type="Google" id="ProtNLM"/>
    </source>
</evidence>
<evidence type="ECO:0000256" key="2">
    <source>
        <dbReference type="ARBA" id="ARBA00022670"/>
    </source>
</evidence>
<feature type="compositionally biased region" description="Basic and acidic residues" evidence="7">
    <location>
        <begin position="159"/>
        <end position="169"/>
    </location>
</feature>
<dbReference type="Pfam" id="PF01252">
    <property type="entry name" value="Peptidase_A8"/>
    <property type="match status" value="1"/>
</dbReference>
<dbReference type="GO" id="GO:0006508">
    <property type="term" value="P:proteolysis"/>
    <property type="evidence" value="ECO:0007669"/>
    <property type="project" value="UniProtKB-KW"/>
</dbReference>
<feature type="transmembrane region" description="Helical" evidence="8">
    <location>
        <begin position="55"/>
        <end position="75"/>
    </location>
</feature>
<dbReference type="GO" id="GO:0004190">
    <property type="term" value="F:aspartic-type endopeptidase activity"/>
    <property type="evidence" value="ECO:0007669"/>
    <property type="project" value="InterPro"/>
</dbReference>
<dbReference type="InterPro" id="IPR001872">
    <property type="entry name" value="Peptidase_A8"/>
</dbReference>
<organism evidence="9">
    <name type="scientific">marine sediment metagenome</name>
    <dbReference type="NCBI Taxonomy" id="412755"/>
    <lineage>
        <taxon>unclassified sequences</taxon>
        <taxon>metagenomes</taxon>
        <taxon>ecological metagenomes</taxon>
    </lineage>
</organism>
<comment type="caution">
    <text evidence="9">The sequence shown here is derived from an EMBL/GenBank/DDBJ whole genome shotgun (WGS) entry which is preliminary data.</text>
</comment>
<name>X0ZHL5_9ZZZZ</name>
<accession>X0ZHL5</accession>
<evidence type="ECO:0000256" key="8">
    <source>
        <dbReference type="SAM" id="Phobius"/>
    </source>
</evidence>
<evidence type="ECO:0000256" key="4">
    <source>
        <dbReference type="ARBA" id="ARBA00022801"/>
    </source>
</evidence>